<dbReference type="NCBIfam" id="TIGR01200">
    <property type="entry name" value="GLPGLI"/>
    <property type="match status" value="1"/>
</dbReference>
<gene>
    <name evidence="1" type="ORF">NPX36_11750</name>
</gene>
<organism evidence="1 2">
    <name type="scientific">Paenimyroides aestuarii</name>
    <dbReference type="NCBI Taxonomy" id="2968490"/>
    <lineage>
        <taxon>Bacteria</taxon>
        <taxon>Pseudomonadati</taxon>
        <taxon>Bacteroidota</taxon>
        <taxon>Flavobacteriia</taxon>
        <taxon>Flavobacteriales</taxon>
        <taxon>Flavobacteriaceae</taxon>
        <taxon>Paenimyroides</taxon>
    </lineage>
</organism>
<name>A0ABY5NR10_9FLAO</name>
<proteinExistence type="predicted"/>
<dbReference type="PROSITE" id="PS51257">
    <property type="entry name" value="PROKAR_LIPOPROTEIN"/>
    <property type="match status" value="1"/>
</dbReference>
<accession>A0ABY5NR10</accession>
<dbReference type="RefSeq" id="WP_257498902.1">
    <property type="nucleotide sequence ID" value="NZ_CP102382.1"/>
</dbReference>
<sequence>MKKKSFTIIFCLFIACYSFGQSNGLLIEYLQVIDTEKAVEMKGYLYALPSEAIYEELLETRRPLSEKVEKNENEIVEVYQPLINDNKIFIVDINNKDVEYFEYLKSSKKSKITDEFSIKWTTINEKKMINDIECYKATTDFRGRKWEAWYAPSIPYSFGPWKFYGLPGLIISIHDESKRYNFAVKKIENLKENIYNDKLKHFKSIKYDVQQTLKEFVLEREKIVESSFSGRTIERGKEIIREKRQRSGRELIYEWEEQSEK</sequence>
<dbReference type="Pfam" id="PF09697">
    <property type="entry name" value="Porph_ging"/>
    <property type="match status" value="1"/>
</dbReference>
<dbReference type="InterPro" id="IPR005901">
    <property type="entry name" value="GLPGLI"/>
</dbReference>
<dbReference type="Proteomes" id="UP001317001">
    <property type="component" value="Chromosome"/>
</dbReference>
<evidence type="ECO:0000313" key="2">
    <source>
        <dbReference type="Proteomes" id="UP001317001"/>
    </source>
</evidence>
<reference evidence="1 2" key="1">
    <citation type="submission" date="2022-08" db="EMBL/GenBank/DDBJ databases">
        <title>Myroides zhujiangensis sp. nov., a novel bacterium isolated from sediment in the Pearl River Estuary.</title>
        <authorList>
            <person name="Cui L."/>
        </authorList>
    </citation>
    <scope>NUCLEOTIDE SEQUENCE [LARGE SCALE GENOMIC DNA]</scope>
    <source>
        <strain evidence="1 2">SCSIO 72103</strain>
    </source>
</reference>
<evidence type="ECO:0000313" key="1">
    <source>
        <dbReference type="EMBL" id="UUV20985.1"/>
    </source>
</evidence>
<dbReference type="EMBL" id="CP102382">
    <property type="protein sequence ID" value="UUV20985.1"/>
    <property type="molecule type" value="Genomic_DNA"/>
</dbReference>
<protein>
    <submittedName>
        <fullName evidence="1">GLPGLI family protein</fullName>
    </submittedName>
</protein>
<keyword evidence="2" id="KW-1185">Reference proteome</keyword>